<sequence>MTRLRSFSRIAGQRGASRGVLNLFTEACSPKDGSAIGGESVLTKFSNRLGSTERVRGRRGSFRSSLASPPSPSFPSSCRTTFSSSLGAGGKAPTAPVGGMSLVSPPGRLLPSPPFSLSLGGGGVGPLGRDAVSASASACVGRGSVRAYNPFYAINWVTNKFKWRVRYFRDKASRFRNNSRMLVRFRFTRWGIQRLRRFHDSRKLRGVSGRAKKRNLAKPKYLHVVDYPIVKHHIRRYRFRLRGPPRVMNPNFRVPGMRDVIGSHFG</sequence>
<dbReference type="VEuPathDB" id="CryptoDB:Cvel_160"/>
<evidence type="ECO:0000313" key="2">
    <source>
        <dbReference type="EMBL" id="CEM06922.1"/>
    </source>
</evidence>
<feature type="region of interest" description="Disordered" evidence="1">
    <location>
        <begin position="50"/>
        <end position="99"/>
    </location>
</feature>
<feature type="compositionally biased region" description="Low complexity" evidence="1">
    <location>
        <begin position="62"/>
        <end position="86"/>
    </location>
</feature>
<reference evidence="2" key="1">
    <citation type="submission" date="2014-11" db="EMBL/GenBank/DDBJ databases">
        <authorList>
            <person name="Otto D Thomas"/>
            <person name="Naeem Raeece"/>
        </authorList>
    </citation>
    <scope>NUCLEOTIDE SEQUENCE</scope>
</reference>
<dbReference type="AlphaFoldDB" id="A0A0G4F520"/>
<gene>
    <name evidence="2" type="ORF">Cvel_160</name>
</gene>
<proteinExistence type="predicted"/>
<name>A0A0G4F520_9ALVE</name>
<evidence type="ECO:0000256" key="1">
    <source>
        <dbReference type="SAM" id="MobiDB-lite"/>
    </source>
</evidence>
<protein>
    <submittedName>
        <fullName evidence="2">Uncharacterized protein</fullName>
    </submittedName>
</protein>
<organism evidence="2">
    <name type="scientific">Chromera velia CCMP2878</name>
    <dbReference type="NCBI Taxonomy" id="1169474"/>
    <lineage>
        <taxon>Eukaryota</taxon>
        <taxon>Sar</taxon>
        <taxon>Alveolata</taxon>
        <taxon>Colpodellida</taxon>
        <taxon>Chromeraceae</taxon>
        <taxon>Chromera</taxon>
    </lineage>
</organism>
<dbReference type="EMBL" id="CDMZ01000111">
    <property type="protein sequence ID" value="CEM06922.1"/>
    <property type="molecule type" value="Genomic_DNA"/>
</dbReference>
<accession>A0A0G4F520</accession>